<gene>
    <name evidence="1" type="ORF">J2Z19_003790</name>
</gene>
<evidence type="ECO:0000313" key="2">
    <source>
        <dbReference type="Proteomes" id="UP000823773"/>
    </source>
</evidence>
<keyword evidence="1" id="KW-0347">Helicase</keyword>
<sequence>MEFVERAQHDRSAASQLFDDAGRAPLDVLKRVYGYSAFRGRQQEVVEHVAGGGDAVVLFPTGAGKSLCFQIPALCRSGLGIVVSPLIALMRDQVEALKQLGVNAAALNSSLTREEAVAVRRQIADGTLELLYVTPERIVTDGFADLIGNARIALFAIDEAHCFPVFTVSGIKQKVSITH</sequence>
<keyword evidence="1" id="KW-0547">Nucleotide-binding</keyword>
<dbReference type="Proteomes" id="UP000823773">
    <property type="component" value="Unassembled WGS sequence"/>
</dbReference>
<keyword evidence="1" id="KW-0378">Hydrolase</keyword>
<proteinExistence type="predicted"/>
<reference evidence="1" key="1">
    <citation type="submission" date="2021-03" db="EMBL/GenBank/DDBJ databases">
        <title>Genomic Encyclopedia of Type Strains, Phase IV (KMG-IV): sequencing the most valuable type-strain genomes for metagenomic binning, comparative biology and taxonomic classification.</title>
        <authorList>
            <person name="Goeker M."/>
        </authorList>
    </citation>
    <scope>NUCLEOTIDE SEQUENCE</scope>
    <source>
        <strain evidence="1">DSM 18131</strain>
    </source>
</reference>
<protein>
    <submittedName>
        <fullName evidence="1">Superfamily II DNA helicase RecQ</fullName>
    </submittedName>
</protein>
<accession>A0ACC5SYT8</accession>
<dbReference type="EMBL" id="JAGGJR010000006">
    <property type="protein sequence ID" value="MBP1874066.1"/>
    <property type="molecule type" value="Genomic_DNA"/>
</dbReference>
<name>A0ACC5SYT8_ENSAD</name>
<evidence type="ECO:0000313" key="1">
    <source>
        <dbReference type="EMBL" id="MBP1874066.1"/>
    </source>
</evidence>
<keyword evidence="1" id="KW-0067">ATP-binding</keyword>
<comment type="caution">
    <text evidence="1">The sequence shown here is derived from an EMBL/GenBank/DDBJ whole genome shotgun (WGS) entry which is preliminary data.</text>
</comment>
<keyword evidence="2" id="KW-1185">Reference proteome</keyword>
<organism evidence="1 2">
    <name type="scientific">Ensifer adhaerens</name>
    <name type="common">Sinorhizobium morelense</name>
    <dbReference type="NCBI Taxonomy" id="106592"/>
    <lineage>
        <taxon>Bacteria</taxon>
        <taxon>Pseudomonadati</taxon>
        <taxon>Pseudomonadota</taxon>
        <taxon>Alphaproteobacteria</taxon>
        <taxon>Hyphomicrobiales</taxon>
        <taxon>Rhizobiaceae</taxon>
        <taxon>Sinorhizobium/Ensifer group</taxon>
        <taxon>Ensifer</taxon>
    </lineage>
</organism>